<dbReference type="InterPro" id="IPR017853">
    <property type="entry name" value="GH"/>
</dbReference>
<sequence length="606" mass="66308">MTTTSAADRGLHPRPQLVRPDRWWSLDGPWAFAFDDADAGLRERWHAPAAAGRFDREIVVPFPPESAASGIGDHGDHAALWYRRSFAVPADLGAGPGGDRLLLHLGAVDHEADVWVDGQHAVRHEGGQTPFSVDVTDLLDPDVAADAHVVVVRATDDRTDVEQPRGKQDWQPEQHAIWYHRTSGIWRTVWLERVPAVAVADVAWRPDVPGGRVAAQVRLRAAAPAGTRVRVRLTRAGEDLGAAEVPVEGSVADLTVAIARQANGQQYERLLWSPDSPVLIDAEVALLGPDGAELDRLESYCGLRSVAVLGGTLLLNDRPFFLRSVLEQGYWPESHLTPPSPDALRAEVQLTKDLGFNAVRVHQKVEDPRYLYWCDVLGLAVWSETAGAYRFSDEAVAQLTREWLDVVRRDVSHPSIIAWVPFNESWGVQHIPHDPAQQAYSRALTDLTRALDPTRPVISNDGWEHTTSDLLTVHDYADTGAVLGPRYADAAAVAATLDGVGPAGRRMWVGREAPEPGTIPVLLTEFGGVSYAPGAPEGSWGYSEARSTEDLEARLSDIVGAVRASTVLQGYCYTQLTDTGLETNGLCDEHRRPKLPPETYRRIFAG</sequence>
<comment type="similarity">
    <text evidence="1">Belongs to the glycosyl hydrolase 2 family.</text>
</comment>
<dbReference type="Pfam" id="PF02836">
    <property type="entry name" value="Glyco_hydro_2_C"/>
    <property type="match status" value="1"/>
</dbReference>
<feature type="domain" description="Glycoside hydrolase family 2 immunoglobulin-like beta-sandwich" evidence="2">
    <location>
        <begin position="198"/>
        <end position="304"/>
    </location>
</feature>
<dbReference type="InterPro" id="IPR006104">
    <property type="entry name" value="Glyco_hydro_2_N"/>
</dbReference>
<dbReference type="Pfam" id="PF02837">
    <property type="entry name" value="Glyco_hydro_2_N"/>
    <property type="match status" value="1"/>
</dbReference>
<evidence type="ECO:0000256" key="1">
    <source>
        <dbReference type="ARBA" id="ARBA00007401"/>
    </source>
</evidence>
<comment type="caution">
    <text evidence="5">The sequence shown here is derived from an EMBL/GenBank/DDBJ whole genome shotgun (WGS) entry which is preliminary data.</text>
</comment>
<accession>A0A7Z8NNB3</accession>
<organism evidence="5 6">
    <name type="scientific">Cellulomonas hominis</name>
    <dbReference type="NCBI Taxonomy" id="156981"/>
    <lineage>
        <taxon>Bacteria</taxon>
        <taxon>Bacillati</taxon>
        <taxon>Actinomycetota</taxon>
        <taxon>Actinomycetes</taxon>
        <taxon>Micrococcales</taxon>
        <taxon>Cellulomonadaceae</taxon>
        <taxon>Cellulomonas</taxon>
    </lineage>
</organism>
<dbReference type="InterPro" id="IPR036156">
    <property type="entry name" value="Beta-gal/glucu_dom_sf"/>
</dbReference>
<evidence type="ECO:0000259" key="4">
    <source>
        <dbReference type="Pfam" id="PF02837"/>
    </source>
</evidence>
<dbReference type="GO" id="GO:0005975">
    <property type="term" value="P:carbohydrate metabolic process"/>
    <property type="evidence" value="ECO:0007669"/>
    <property type="project" value="InterPro"/>
</dbReference>
<dbReference type="AlphaFoldDB" id="A0A7Z8NNB3"/>
<dbReference type="OrthoDB" id="9762066at2"/>
<dbReference type="Pfam" id="PF00703">
    <property type="entry name" value="Glyco_hydro_2"/>
    <property type="match status" value="1"/>
</dbReference>
<dbReference type="InterPro" id="IPR008979">
    <property type="entry name" value="Galactose-bd-like_sf"/>
</dbReference>
<dbReference type="InterPro" id="IPR051913">
    <property type="entry name" value="GH2_Domain-Containing"/>
</dbReference>
<dbReference type="SUPFAM" id="SSF49303">
    <property type="entry name" value="beta-Galactosidase/glucuronidase domain"/>
    <property type="match status" value="1"/>
</dbReference>
<proteinExistence type="inferred from homology"/>
<evidence type="ECO:0000259" key="2">
    <source>
        <dbReference type="Pfam" id="PF00703"/>
    </source>
</evidence>
<dbReference type="Gene3D" id="2.60.120.260">
    <property type="entry name" value="Galactose-binding domain-like"/>
    <property type="match status" value="1"/>
</dbReference>
<reference evidence="5 6" key="1">
    <citation type="submission" date="2019-05" db="EMBL/GenBank/DDBJ databases">
        <title>Genome sequence of Cellulomonas hominis strain CS1.</title>
        <authorList>
            <person name="Belmont J."/>
            <person name="Maclea K.S."/>
        </authorList>
    </citation>
    <scope>NUCLEOTIDE SEQUENCE [LARGE SCALE GENOMIC DNA]</scope>
    <source>
        <strain evidence="5 6">CS1</strain>
    </source>
</reference>
<dbReference type="Proteomes" id="UP000308121">
    <property type="component" value="Unassembled WGS sequence"/>
</dbReference>
<dbReference type="PANTHER" id="PTHR42732">
    <property type="entry name" value="BETA-GALACTOSIDASE"/>
    <property type="match status" value="1"/>
</dbReference>
<evidence type="ECO:0000259" key="3">
    <source>
        <dbReference type="Pfam" id="PF02836"/>
    </source>
</evidence>
<dbReference type="PANTHER" id="PTHR42732:SF3">
    <property type="entry name" value="HYDROLASE"/>
    <property type="match status" value="1"/>
</dbReference>
<name>A0A7Z8NNB3_9CELL</name>
<evidence type="ECO:0000313" key="5">
    <source>
        <dbReference type="EMBL" id="TKR22130.1"/>
    </source>
</evidence>
<protein>
    <submittedName>
        <fullName evidence="5">Glycoside hydrolase family 2</fullName>
    </submittedName>
</protein>
<dbReference type="SUPFAM" id="SSF51445">
    <property type="entry name" value="(Trans)glycosidases"/>
    <property type="match status" value="1"/>
</dbReference>
<dbReference type="InterPro" id="IPR006103">
    <property type="entry name" value="Glyco_hydro_2_cat"/>
</dbReference>
<dbReference type="InterPro" id="IPR006102">
    <property type="entry name" value="Ig-like_GH2"/>
</dbReference>
<dbReference type="Gene3D" id="3.20.20.80">
    <property type="entry name" value="Glycosidases"/>
    <property type="match status" value="1"/>
</dbReference>
<feature type="domain" description="Glycosyl hydrolases family 2 sugar binding" evidence="4">
    <location>
        <begin position="25"/>
        <end position="195"/>
    </location>
</feature>
<gene>
    <name evidence="5" type="ORF">FA014_18100</name>
</gene>
<dbReference type="GO" id="GO:0004553">
    <property type="term" value="F:hydrolase activity, hydrolyzing O-glycosyl compounds"/>
    <property type="evidence" value="ECO:0007669"/>
    <property type="project" value="InterPro"/>
</dbReference>
<dbReference type="EMBL" id="SZYE01000246">
    <property type="protein sequence ID" value="TKR22130.1"/>
    <property type="molecule type" value="Genomic_DNA"/>
</dbReference>
<evidence type="ECO:0000313" key="6">
    <source>
        <dbReference type="Proteomes" id="UP000308121"/>
    </source>
</evidence>
<dbReference type="SUPFAM" id="SSF49785">
    <property type="entry name" value="Galactose-binding domain-like"/>
    <property type="match status" value="1"/>
</dbReference>
<keyword evidence="5" id="KW-0378">Hydrolase</keyword>
<feature type="domain" description="Glycoside hydrolase family 2 catalytic" evidence="3">
    <location>
        <begin position="306"/>
        <end position="472"/>
    </location>
</feature>
<dbReference type="RefSeq" id="WP_154731009.1">
    <property type="nucleotide sequence ID" value="NZ_SZYE01000246.1"/>
</dbReference>